<dbReference type="EMBL" id="JAKELO010000002">
    <property type="protein sequence ID" value="MDE4908783.1"/>
    <property type="molecule type" value="Genomic_DNA"/>
</dbReference>
<evidence type="ECO:0000256" key="9">
    <source>
        <dbReference type="SAM" id="Phobius"/>
    </source>
</evidence>
<keyword evidence="4" id="KW-1003">Cell membrane</keyword>
<sequence length="475" mass="51168">MYELVSPVKPLVVLKYLSVLVMGAGAMLLVPLIVALYFGEYSIAGTYTVIGTSIIFLGYLFHRLLPDGELEWKEALIIAAIIFPFAAFLSAIPFTLSTGMPFLDAFFEAVSGVTTTGLSVAPATVGPAFLFARSWLQWVGGIGIIIIILMVFIPPGTSAHRLYAINSPETPLRPGVTATAKVLVQIYCLLTAISFIILFAGGMPLFDAVCHALSAVSTGGFSTQPESAAGFSGLTIPFLITLSCLMGAFNFSLYPRLIENKLAIFSDIQFRYFLVFAVIGILLLFFTLAGKTTPTEGLSISVFQAFSALSTAGFSTVDIGTLPDGSKAVLTALMWVGGSVGSTAGGIKILRLIILLKVVHLVFIRYFLPREALTPLKVKDEVIETEMVYNILTFVFLYSLVLIVSSFIFMLHGFSLDNSIFEVSSALGTVGLSCGITSAAMPALLKGVLIIDMLLGRIEIIPLFILLFPRTWVKR</sequence>
<accession>A0A9Q4KUU7</accession>
<name>A0A9Q4KUU7_9EURY</name>
<dbReference type="GO" id="GO:0030001">
    <property type="term" value="P:metal ion transport"/>
    <property type="evidence" value="ECO:0007669"/>
    <property type="project" value="UniProtKB-ARBA"/>
</dbReference>
<evidence type="ECO:0000313" key="10">
    <source>
        <dbReference type="EMBL" id="MDE4908783.1"/>
    </source>
</evidence>
<feature type="transmembrane region" description="Helical" evidence="9">
    <location>
        <begin position="272"/>
        <end position="291"/>
    </location>
</feature>
<feature type="transmembrane region" description="Helical" evidence="9">
    <location>
        <begin position="447"/>
        <end position="468"/>
    </location>
</feature>
<feature type="transmembrane region" description="Helical" evidence="9">
    <location>
        <begin position="135"/>
        <end position="153"/>
    </location>
</feature>
<dbReference type="GO" id="GO:0008324">
    <property type="term" value="F:monoatomic cation transmembrane transporter activity"/>
    <property type="evidence" value="ECO:0007669"/>
    <property type="project" value="InterPro"/>
</dbReference>
<feature type="transmembrane region" description="Helical" evidence="9">
    <location>
        <begin position="388"/>
        <end position="411"/>
    </location>
</feature>
<feature type="transmembrane region" description="Helical" evidence="9">
    <location>
        <begin position="12"/>
        <end position="38"/>
    </location>
</feature>
<dbReference type="PANTHER" id="PTHR32024">
    <property type="entry name" value="TRK SYSTEM POTASSIUM UPTAKE PROTEIN TRKG-RELATED"/>
    <property type="match status" value="1"/>
</dbReference>
<comment type="similarity">
    <text evidence="2">Belongs to the TrkH potassium transport family.</text>
</comment>
<gene>
    <name evidence="10" type="ORF">L0665_09205</name>
</gene>
<evidence type="ECO:0000256" key="5">
    <source>
        <dbReference type="ARBA" id="ARBA00022692"/>
    </source>
</evidence>
<evidence type="ECO:0000256" key="8">
    <source>
        <dbReference type="ARBA" id="ARBA00023136"/>
    </source>
</evidence>
<keyword evidence="5 9" id="KW-0812">Transmembrane</keyword>
<evidence type="ECO:0000256" key="2">
    <source>
        <dbReference type="ARBA" id="ARBA00009137"/>
    </source>
</evidence>
<comment type="subcellular location">
    <subcellularLocation>
        <location evidence="1">Cell membrane</location>
        <topology evidence="1">Multi-pass membrane protein</topology>
    </subcellularLocation>
</comment>
<dbReference type="Pfam" id="PF02386">
    <property type="entry name" value="TrkH"/>
    <property type="match status" value="1"/>
</dbReference>
<dbReference type="AlphaFoldDB" id="A0A9Q4KUU7"/>
<feature type="transmembrane region" description="Helical" evidence="9">
    <location>
        <begin position="74"/>
        <end position="96"/>
    </location>
</feature>
<proteinExistence type="inferred from homology"/>
<evidence type="ECO:0000256" key="1">
    <source>
        <dbReference type="ARBA" id="ARBA00004651"/>
    </source>
</evidence>
<dbReference type="PANTHER" id="PTHR32024:SF2">
    <property type="entry name" value="TRK SYSTEM POTASSIUM UPTAKE PROTEIN TRKG-RELATED"/>
    <property type="match status" value="1"/>
</dbReference>
<reference evidence="10" key="1">
    <citation type="submission" date="2022-01" db="EMBL/GenBank/DDBJ databases">
        <title>Draft genome of Methanogenium marinum DSM 15558.</title>
        <authorList>
            <person name="Chen S.-C."/>
            <person name="You Y.-T."/>
        </authorList>
    </citation>
    <scope>NUCLEOTIDE SEQUENCE</scope>
    <source>
        <strain evidence="10">DSM 15558</strain>
    </source>
</reference>
<evidence type="ECO:0000256" key="3">
    <source>
        <dbReference type="ARBA" id="ARBA00022448"/>
    </source>
</evidence>
<feature type="transmembrane region" description="Helical" evidence="9">
    <location>
        <begin position="182"/>
        <end position="206"/>
    </location>
</feature>
<feature type="transmembrane region" description="Helical" evidence="9">
    <location>
        <begin position="44"/>
        <end position="62"/>
    </location>
</feature>
<keyword evidence="8 9" id="KW-0472">Membrane</keyword>
<feature type="transmembrane region" description="Helical" evidence="9">
    <location>
        <begin position="349"/>
        <end position="368"/>
    </location>
</feature>
<dbReference type="RefSeq" id="WP_274925395.1">
    <property type="nucleotide sequence ID" value="NZ_JAKELO010000002.1"/>
</dbReference>
<evidence type="ECO:0000313" key="11">
    <source>
        <dbReference type="Proteomes" id="UP001143747"/>
    </source>
</evidence>
<comment type="caution">
    <text evidence="10">The sequence shown here is derived from an EMBL/GenBank/DDBJ whole genome shotgun (WGS) entry which is preliminary data.</text>
</comment>
<dbReference type="InterPro" id="IPR003445">
    <property type="entry name" value="Cat_transpt"/>
</dbReference>
<dbReference type="GO" id="GO:0005886">
    <property type="term" value="C:plasma membrane"/>
    <property type="evidence" value="ECO:0007669"/>
    <property type="project" value="UniProtKB-SubCell"/>
</dbReference>
<keyword evidence="6 9" id="KW-1133">Transmembrane helix</keyword>
<protein>
    <submittedName>
        <fullName evidence="10">TrkH family potassium uptake protein</fullName>
    </submittedName>
</protein>
<feature type="transmembrane region" description="Helical" evidence="9">
    <location>
        <begin position="228"/>
        <end position="251"/>
    </location>
</feature>
<keyword evidence="11" id="KW-1185">Reference proteome</keyword>
<evidence type="ECO:0000256" key="6">
    <source>
        <dbReference type="ARBA" id="ARBA00022989"/>
    </source>
</evidence>
<evidence type="ECO:0000256" key="7">
    <source>
        <dbReference type="ARBA" id="ARBA00023065"/>
    </source>
</evidence>
<organism evidence="10 11">
    <name type="scientific">Methanogenium marinum</name>
    <dbReference type="NCBI Taxonomy" id="348610"/>
    <lineage>
        <taxon>Archaea</taxon>
        <taxon>Methanobacteriati</taxon>
        <taxon>Methanobacteriota</taxon>
        <taxon>Stenosarchaea group</taxon>
        <taxon>Methanomicrobia</taxon>
        <taxon>Methanomicrobiales</taxon>
        <taxon>Methanomicrobiaceae</taxon>
        <taxon>Methanogenium</taxon>
    </lineage>
</organism>
<keyword evidence="7" id="KW-0406">Ion transport</keyword>
<evidence type="ECO:0000256" key="4">
    <source>
        <dbReference type="ARBA" id="ARBA00022475"/>
    </source>
</evidence>
<keyword evidence="3" id="KW-0813">Transport</keyword>
<dbReference type="Proteomes" id="UP001143747">
    <property type="component" value="Unassembled WGS sequence"/>
</dbReference>